<evidence type="ECO:0000256" key="1">
    <source>
        <dbReference type="SAM" id="MobiDB-lite"/>
    </source>
</evidence>
<gene>
    <name evidence="2" type="ORF">PUN28_018799</name>
</gene>
<evidence type="ECO:0000313" key="2">
    <source>
        <dbReference type="EMBL" id="KAL0101250.1"/>
    </source>
</evidence>
<comment type="caution">
    <text evidence="2">The sequence shown here is derived from an EMBL/GenBank/DDBJ whole genome shotgun (WGS) entry which is preliminary data.</text>
</comment>
<dbReference type="Proteomes" id="UP001430953">
    <property type="component" value="Unassembled WGS sequence"/>
</dbReference>
<name>A0AAW2EGG1_9HYME</name>
<evidence type="ECO:0000313" key="3">
    <source>
        <dbReference type="Proteomes" id="UP001430953"/>
    </source>
</evidence>
<feature type="region of interest" description="Disordered" evidence="1">
    <location>
        <begin position="93"/>
        <end position="127"/>
    </location>
</feature>
<proteinExistence type="predicted"/>
<organism evidence="2 3">
    <name type="scientific">Cardiocondyla obscurior</name>
    <dbReference type="NCBI Taxonomy" id="286306"/>
    <lineage>
        <taxon>Eukaryota</taxon>
        <taxon>Metazoa</taxon>
        <taxon>Ecdysozoa</taxon>
        <taxon>Arthropoda</taxon>
        <taxon>Hexapoda</taxon>
        <taxon>Insecta</taxon>
        <taxon>Pterygota</taxon>
        <taxon>Neoptera</taxon>
        <taxon>Endopterygota</taxon>
        <taxon>Hymenoptera</taxon>
        <taxon>Apocrita</taxon>
        <taxon>Aculeata</taxon>
        <taxon>Formicoidea</taxon>
        <taxon>Formicidae</taxon>
        <taxon>Myrmicinae</taxon>
        <taxon>Cardiocondyla</taxon>
    </lineage>
</organism>
<sequence length="127" mass="14364">MPRPCNPETTYSPRAADKVVAVRGTLESEQISNIRRPARGCSRGLSTLARTSCRSFILSSRPVTSARCNLHLYVGRAPPDVAYVGKRDGKIVKKFSRGAQTSPRRSLVPRRRSRETQKQRLERKERK</sequence>
<protein>
    <submittedName>
        <fullName evidence="2">Uncharacterized protein</fullName>
    </submittedName>
</protein>
<dbReference type="EMBL" id="JADYXP020000024">
    <property type="protein sequence ID" value="KAL0101250.1"/>
    <property type="molecule type" value="Genomic_DNA"/>
</dbReference>
<dbReference type="AlphaFoldDB" id="A0AAW2EGG1"/>
<feature type="compositionally biased region" description="Basic and acidic residues" evidence="1">
    <location>
        <begin position="114"/>
        <end position="127"/>
    </location>
</feature>
<keyword evidence="3" id="KW-1185">Reference proteome</keyword>
<accession>A0AAW2EGG1</accession>
<reference evidence="2 3" key="1">
    <citation type="submission" date="2023-03" db="EMBL/GenBank/DDBJ databases">
        <title>High recombination rates correlate with genetic variation in Cardiocondyla obscurior ants.</title>
        <authorList>
            <person name="Errbii M."/>
        </authorList>
    </citation>
    <scope>NUCLEOTIDE SEQUENCE [LARGE SCALE GENOMIC DNA]</scope>
    <source>
        <strain evidence="2">Alpha-2009</strain>
        <tissue evidence="2">Whole body</tissue>
    </source>
</reference>